<name>A0A433ZUM6_MORMO</name>
<dbReference type="EMBL" id="NRQY01000001">
    <property type="protein sequence ID" value="RUT65806.1"/>
    <property type="molecule type" value="Genomic_DNA"/>
</dbReference>
<comment type="caution">
    <text evidence="3">The sequence shown here is derived from an EMBL/GenBank/DDBJ whole genome shotgun (WGS) entry which is preliminary data.</text>
</comment>
<dbReference type="Pfam" id="PF01497">
    <property type="entry name" value="Peripla_BP_2"/>
    <property type="match status" value="1"/>
</dbReference>
<organism evidence="3 4">
    <name type="scientific">Morganella morganii</name>
    <name type="common">Proteus morganii</name>
    <dbReference type="NCBI Taxonomy" id="582"/>
    <lineage>
        <taxon>Bacteria</taxon>
        <taxon>Pseudomonadati</taxon>
        <taxon>Pseudomonadota</taxon>
        <taxon>Gammaproteobacteria</taxon>
        <taxon>Enterobacterales</taxon>
        <taxon>Morganellaceae</taxon>
        <taxon>Morganella</taxon>
    </lineage>
</organism>
<dbReference type="PANTHER" id="PTHR30535:SF7">
    <property type="entry name" value="IRON(III) DICITRATE-BINDING PROTEIN"/>
    <property type="match status" value="1"/>
</dbReference>
<sequence length="323" mass="36357">MMKKLLLSTLVISALFSVTANAENKITPAYVPVEFSAKLDGNEYHFKPEQSPQRIVSLSQVTTEMLLALDLGDRMVGTAFLEEPIYPPVKAAYDRIPVLAEKWPSYEVFMSVKPDFATGWANSFSKLALEANKIVPEGIAVYVPESMTSPKADVNTYFDDMLKFGEIFDVKETAEKYVAGEKEKLNTVISQIQSYPEKTAFIFDSQDGKPYTFFDGYTTEMLRLISVKNIFAGKNTNKTWAVGNWEDVIMSDPEVIIIPVYKGFRNDDDYDQKVAFIESMPEMKGVKAVKNKNYIKVNLSELVPGPRSIDILPVLAKEIHEKP</sequence>
<evidence type="ECO:0000256" key="1">
    <source>
        <dbReference type="SAM" id="SignalP"/>
    </source>
</evidence>
<dbReference type="InterPro" id="IPR002491">
    <property type="entry name" value="ABC_transptr_periplasmic_BD"/>
</dbReference>
<evidence type="ECO:0000313" key="4">
    <source>
        <dbReference type="Proteomes" id="UP000286908"/>
    </source>
</evidence>
<dbReference type="Proteomes" id="UP000286908">
    <property type="component" value="Unassembled WGS sequence"/>
</dbReference>
<dbReference type="SUPFAM" id="SSF53807">
    <property type="entry name" value="Helical backbone' metal receptor"/>
    <property type="match status" value="1"/>
</dbReference>
<protein>
    <submittedName>
        <fullName evidence="3">ABC transporter substrate-binding protein</fullName>
    </submittedName>
</protein>
<keyword evidence="1" id="KW-0732">Signal</keyword>
<dbReference type="OrthoDB" id="9797850at2"/>
<dbReference type="InterPro" id="IPR050902">
    <property type="entry name" value="ABC_Transporter_SBP"/>
</dbReference>
<gene>
    <name evidence="3" type="ORF">CKG00_04895</name>
</gene>
<feature type="chain" id="PRO_5019323588" evidence="1">
    <location>
        <begin position="23"/>
        <end position="323"/>
    </location>
</feature>
<dbReference type="Gene3D" id="3.40.50.1980">
    <property type="entry name" value="Nitrogenase molybdenum iron protein domain"/>
    <property type="match status" value="2"/>
</dbReference>
<evidence type="ECO:0000313" key="3">
    <source>
        <dbReference type="EMBL" id="RUT65806.1"/>
    </source>
</evidence>
<reference evidence="3 4" key="1">
    <citation type="submission" date="2017-08" db="EMBL/GenBank/DDBJ databases">
        <title>Draft genome sequence of pheromone producing symbiont Morganella morganii, of the female New Zealand grass grub Costelytra giveni.</title>
        <authorList>
            <person name="Laugraud A."/>
            <person name="Young S.D."/>
            <person name="Hurst M.H."/>
        </authorList>
    </citation>
    <scope>NUCLEOTIDE SEQUENCE [LARGE SCALE GENOMIC DNA]</scope>
    <source>
        <strain evidence="3 4">MMsCG</strain>
    </source>
</reference>
<feature type="domain" description="Fe/B12 periplasmic-binding" evidence="2">
    <location>
        <begin position="54"/>
        <end position="323"/>
    </location>
</feature>
<dbReference type="PANTHER" id="PTHR30535">
    <property type="entry name" value="VITAMIN B12-BINDING PROTEIN"/>
    <property type="match status" value="1"/>
</dbReference>
<dbReference type="PROSITE" id="PS50983">
    <property type="entry name" value="FE_B12_PBP"/>
    <property type="match status" value="1"/>
</dbReference>
<evidence type="ECO:0000259" key="2">
    <source>
        <dbReference type="PROSITE" id="PS50983"/>
    </source>
</evidence>
<dbReference type="AlphaFoldDB" id="A0A433ZUM6"/>
<accession>A0A433ZUM6</accession>
<feature type="signal peptide" evidence="1">
    <location>
        <begin position="1"/>
        <end position="22"/>
    </location>
</feature>
<proteinExistence type="predicted"/>